<reference evidence="12" key="1">
    <citation type="submission" date="2020-04" db="EMBL/GenBank/DDBJ databases">
        <authorList>
            <person name="Zhang T."/>
        </authorList>
    </citation>
    <scope>NUCLEOTIDE SEQUENCE</scope>
    <source>
        <strain evidence="12">HKST-UBA02</strain>
    </source>
</reference>
<reference evidence="12" key="2">
    <citation type="journal article" date="2021" name="Microbiome">
        <title>Successional dynamics and alternative stable states in a saline activated sludge microbial community over 9 years.</title>
        <authorList>
            <person name="Wang Y."/>
            <person name="Ye J."/>
            <person name="Ju F."/>
            <person name="Liu L."/>
            <person name="Boyd J.A."/>
            <person name="Deng Y."/>
            <person name="Parks D.H."/>
            <person name="Jiang X."/>
            <person name="Yin X."/>
            <person name="Woodcroft B.J."/>
            <person name="Tyson G.W."/>
            <person name="Hugenholtz P."/>
            <person name="Polz M.F."/>
            <person name="Zhang T."/>
        </authorList>
    </citation>
    <scope>NUCLEOTIDE SEQUENCE</scope>
    <source>
        <strain evidence="12">HKST-UBA02</strain>
    </source>
</reference>
<feature type="chain" id="PRO_5036704131" evidence="9">
    <location>
        <begin position="25"/>
        <end position="882"/>
    </location>
</feature>
<keyword evidence="4 6" id="KW-0720">Serine protease</keyword>
<feature type="compositionally biased region" description="Low complexity" evidence="8">
    <location>
        <begin position="276"/>
        <end position="289"/>
    </location>
</feature>
<protein>
    <submittedName>
        <fullName evidence="12">S8 family serine peptidase</fullName>
    </submittedName>
</protein>
<dbReference type="GO" id="GO:0006508">
    <property type="term" value="P:proteolysis"/>
    <property type="evidence" value="ECO:0007669"/>
    <property type="project" value="UniProtKB-KW"/>
</dbReference>
<keyword evidence="9" id="KW-0732">Signal</keyword>
<dbReference type="PROSITE" id="PS00137">
    <property type="entry name" value="SUBTILASE_HIS"/>
    <property type="match status" value="1"/>
</dbReference>
<evidence type="ECO:0000256" key="5">
    <source>
        <dbReference type="PIRSR" id="PIRSR615500-1"/>
    </source>
</evidence>
<evidence type="ECO:0000256" key="8">
    <source>
        <dbReference type="SAM" id="MobiDB-lite"/>
    </source>
</evidence>
<feature type="domain" description="Peptidase S8/S53" evidence="10">
    <location>
        <begin position="529"/>
        <end position="680"/>
    </location>
</feature>
<dbReference type="GO" id="GO:0004252">
    <property type="term" value="F:serine-type endopeptidase activity"/>
    <property type="evidence" value="ECO:0007669"/>
    <property type="project" value="UniProtKB-UniRule"/>
</dbReference>
<dbReference type="PROSITE" id="PS00138">
    <property type="entry name" value="SUBTILASE_SER"/>
    <property type="match status" value="1"/>
</dbReference>
<dbReference type="PRINTS" id="PR00723">
    <property type="entry name" value="SUBTILISIN"/>
</dbReference>
<dbReference type="InterPro" id="IPR050131">
    <property type="entry name" value="Peptidase_S8_subtilisin-like"/>
</dbReference>
<evidence type="ECO:0000259" key="10">
    <source>
        <dbReference type="Pfam" id="PF00082"/>
    </source>
</evidence>
<evidence type="ECO:0000259" key="11">
    <source>
        <dbReference type="Pfam" id="PF13860"/>
    </source>
</evidence>
<dbReference type="AlphaFoldDB" id="A0A956NAC7"/>
<feature type="region of interest" description="Disordered" evidence="8">
    <location>
        <begin position="263"/>
        <end position="289"/>
    </location>
</feature>
<dbReference type="InterPro" id="IPR015500">
    <property type="entry name" value="Peptidase_S8_subtilisin-rel"/>
</dbReference>
<comment type="caution">
    <text evidence="12">The sequence shown here is derived from an EMBL/GenBank/DDBJ whole genome shotgun (WGS) entry which is preliminary data.</text>
</comment>
<evidence type="ECO:0000256" key="1">
    <source>
        <dbReference type="ARBA" id="ARBA00011073"/>
    </source>
</evidence>
<name>A0A956NAC7_UNCEI</name>
<dbReference type="Gene3D" id="2.60.40.4070">
    <property type="match status" value="1"/>
</dbReference>
<feature type="active site" description="Charge relay system" evidence="5 6">
    <location>
        <position position="215"/>
    </location>
</feature>
<dbReference type="PROSITE" id="PS51892">
    <property type="entry name" value="SUBTILASE"/>
    <property type="match status" value="1"/>
</dbReference>
<evidence type="ECO:0000256" key="4">
    <source>
        <dbReference type="ARBA" id="ARBA00022825"/>
    </source>
</evidence>
<proteinExistence type="inferred from homology"/>
<feature type="domain" description="Peptidase S8/S53" evidence="10">
    <location>
        <begin position="206"/>
        <end position="388"/>
    </location>
</feature>
<feature type="signal peptide" evidence="9">
    <location>
        <begin position="1"/>
        <end position="24"/>
    </location>
</feature>
<dbReference type="InterPro" id="IPR036852">
    <property type="entry name" value="Peptidase_S8/S53_dom_sf"/>
</dbReference>
<comment type="similarity">
    <text evidence="1 6 7">Belongs to the peptidase S8 family.</text>
</comment>
<dbReference type="PANTHER" id="PTHR43806:SF11">
    <property type="entry name" value="CEREVISIN-RELATED"/>
    <property type="match status" value="1"/>
</dbReference>
<dbReference type="InterPro" id="IPR022398">
    <property type="entry name" value="Peptidase_S8_His-AS"/>
</dbReference>
<keyword evidence="3 6" id="KW-0378">Hydrolase</keyword>
<feature type="active site" description="Charge relay system" evidence="5 6">
    <location>
        <position position="274"/>
    </location>
</feature>
<evidence type="ECO:0000256" key="6">
    <source>
        <dbReference type="PROSITE-ProRule" id="PRU01240"/>
    </source>
</evidence>
<dbReference type="InterPro" id="IPR025965">
    <property type="entry name" value="FlgD/Vpr_Ig-like"/>
</dbReference>
<dbReference type="InterPro" id="IPR023827">
    <property type="entry name" value="Peptidase_S8_Asp-AS"/>
</dbReference>
<evidence type="ECO:0000313" key="12">
    <source>
        <dbReference type="EMBL" id="MCA9754681.1"/>
    </source>
</evidence>
<dbReference type="Pfam" id="PF00082">
    <property type="entry name" value="Peptidase_S8"/>
    <property type="match status" value="2"/>
</dbReference>
<evidence type="ECO:0000256" key="2">
    <source>
        <dbReference type="ARBA" id="ARBA00022670"/>
    </source>
</evidence>
<dbReference type="EMBL" id="JAGQHS010000007">
    <property type="protein sequence ID" value="MCA9754681.1"/>
    <property type="molecule type" value="Genomic_DNA"/>
</dbReference>
<dbReference type="Gene3D" id="2.60.120.1290">
    <property type="match status" value="1"/>
</dbReference>
<accession>A0A956NAC7</accession>
<feature type="domain" description="FlgD/Vpr Ig-like" evidence="11">
    <location>
        <begin position="806"/>
        <end position="867"/>
    </location>
</feature>
<gene>
    <name evidence="12" type="ORF">KDA27_02680</name>
</gene>
<evidence type="ECO:0000256" key="7">
    <source>
        <dbReference type="RuleBase" id="RU003355"/>
    </source>
</evidence>
<dbReference type="PROSITE" id="PS00136">
    <property type="entry name" value="SUBTILASE_ASP"/>
    <property type="match status" value="1"/>
</dbReference>
<dbReference type="InterPro" id="IPR000209">
    <property type="entry name" value="Peptidase_S8/S53_dom"/>
</dbReference>
<evidence type="ECO:0000313" key="13">
    <source>
        <dbReference type="Proteomes" id="UP000739538"/>
    </source>
</evidence>
<dbReference type="Gene3D" id="3.40.50.200">
    <property type="entry name" value="Peptidase S8/S53 domain"/>
    <property type="match status" value="1"/>
</dbReference>
<keyword evidence="2 6" id="KW-0645">Protease</keyword>
<organism evidence="12 13">
    <name type="scientific">Eiseniibacteriota bacterium</name>
    <dbReference type="NCBI Taxonomy" id="2212470"/>
    <lineage>
        <taxon>Bacteria</taxon>
        <taxon>Candidatus Eiseniibacteriota</taxon>
    </lineage>
</organism>
<evidence type="ECO:0000256" key="9">
    <source>
        <dbReference type="SAM" id="SignalP"/>
    </source>
</evidence>
<dbReference type="Proteomes" id="UP000739538">
    <property type="component" value="Unassembled WGS sequence"/>
</dbReference>
<dbReference type="PANTHER" id="PTHR43806">
    <property type="entry name" value="PEPTIDASE S8"/>
    <property type="match status" value="1"/>
</dbReference>
<sequence length="882" mass="93067">MHISWSRQALVVLALSTTCSASIAASTDSNSSDSPALDRLDPLLRYELERTHTGENGASVGETRREPLLAPSLSATPYVPAPQHAASRGPASLDPSQYDPSLYDPMYLAAVPDVPASEDRYLACWVRIEPGTVLPSELSLELHGDRIASARLRISEIEQLVRLDGVVAIEAARQARPSLDLSVPEIGATAVHAGTGLPPLSTGKTGTDAVVGIVDTGIDVTHADFLSDYGTRIVGLWDQTAASVHPPDAFGYGREWTPTEIDAGSATETDSDGHGTHVAGTAAGSGSATGNGEPAGTFVGVAPDAKLVVVKTDFYTSSIVDAIDYVFTKAAELNLPAVVNLSLGHHYGPHDGTEATDLAIDALVGPGRIVVAAAGNEQEDGIHAERSIARGATEEIRLEVPSYDPHLGLGNDLVLIDGYYDAESSLQLTVITPSGYAVGPVVPGQTVETATGDGAVRVENDVYDATTSDRNLHVQIWDDRTGEWPKAGTWSFLLENTSPVSAGEDAQADFWIYYQSLSSIAPPQFDASWGMTAQKLVASPASADSVIAVAAYVTRTSWQSIDGSTYSYNPTPQLGDIAPFSSRGPRRDGVIKPDIAAPGMGIAAALSADHRTSGAWILPDGVHFITQGTSMASPHVTGVVALLLDTKGFLSRNEVVSTLSSSARRDPFTGSLPNAAFGAGKVDALAALVGPTPVLLVGFDSSREDDGVHLRWSTSESMSDLRFQVERANAAESAEGDAERELVGTTGRGPDYEIIDTEAPVAVDLTYWLTAVQYDRVVLGPFTVPQSPLPRDLAVSPPWPSPFSSEVQWTVTLPTASELMLDVVDVTGRRVATLENRTLPAGASAFTWDGRTDAGDRLGSGVYWLRALSNGKSTTTRLVLVR</sequence>
<feature type="active site" description="Charge relay system" evidence="5 6">
    <location>
        <position position="630"/>
    </location>
</feature>
<evidence type="ECO:0000256" key="3">
    <source>
        <dbReference type="ARBA" id="ARBA00022801"/>
    </source>
</evidence>
<dbReference type="InterPro" id="IPR023828">
    <property type="entry name" value="Peptidase_S8_Ser-AS"/>
</dbReference>
<dbReference type="Pfam" id="PF13860">
    <property type="entry name" value="FlgD_ig"/>
    <property type="match status" value="1"/>
</dbReference>
<dbReference type="SUPFAM" id="SSF52743">
    <property type="entry name" value="Subtilisin-like"/>
    <property type="match status" value="1"/>
</dbReference>